<feature type="domain" description="HTH myb-type" evidence="5">
    <location>
        <begin position="5"/>
        <end position="61"/>
    </location>
</feature>
<feature type="domain" description="HTH myb-type" evidence="5">
    <location>
        <begin position="62"/>
        <end position="113"/>
    </location>
</feature>
<dbReference type="InterPro" id="IPR053106">
    <property type="entry name" value="Plant_Male-Germline_Reg_TFs"/>
</dbReference>
<evidence type="ECO:0000256" key="3">
    <source>
        <dbReference type="SAM" id="MobiDB-lite"/>
    </source>
</evidence>
<dbReference type="InterPro" id="IPR001005">
    <property type="entry name" value="SANT/Myb"/>
</dbReference>
<organism evidence="6 8">
    <name type="scientific">Hevea brasiliensis</name>
    <name type="common">Para rubber tree</name>
    <name type="synonym">Siphonia brasiliensis</name>
    <dbReference type="NCBI Taxonomy" id="3981"/>
    <lineage>
        <taxon>Eukaryota</taxon>
        <taxon>Viridiplantae</taxon>
        <taxon>Streptophyta</taxon>
        <taxon>Embryophyta</taxon>
        <taxon>Tracheophyta</taxon>
        <taxon>Spermatophyta</taxon>
        <taxon>Magnoliopsida</taxon>
        <taxon>eudicotyledons</taxon>
        <taxon>Gunneridae</taxon>
        <taxon>Pentapetalae</taxon>
        <taxon>rosids</taxon>
        <taxon>fabids</taxon>
        <taxon>Malpighiales</taxon>
        <taxon>Euphorbiaceae</taxon>
        <taxon>Crotonoideae</taxon>
        <taxon>Micrandreae</taxon>
        <taxon>Hevea</taxon>
    </lineage>
</organism>
<sequence length="305" mass="34275">MEGKRDEIRKGPWKAEEDEVLINHVKKYGARDWSSIRAKGLLQRTGKSCRLRWVNKLRPNLKNGCKFSVEEERVVIELQAQFGNKWAKIATYLPGRTDNDVKNFWSSRQKRLARILQTSATPSSSSSSNSKPRKVKKEVPAFHDVPTLQAPMFSFSMEEESSTKAQSCSSSYIDTPEPASIVPLPFHSDLVVKNELPCYDANLAQVETQTQIPFPQISQHQPELTFSPESQELLARLEDPFLFNVFGAVDAPELGAQLSLGPPLFDPFSSCLNGAREVRSPTTRGTFFDDFPSDVFDNIEPLPSP</sequence>
<feature type="domain" description="Myb-like" evidence="4">
    <location>
        <begin position="5"/>
        <end position="57"/>
    </location>
</feature>
<dbReference type="Gene3D" id="1.10.10.60">
    <property type="entry name" value="Homeodomain-like"/>
    <property type="match status" value="2"/>
</dbReference>
<dbReference type="InterPro" id="IPR017930">
    <property type="entry name" value="Myb_dom"/>
</dbReference>
<evidence type="ECO:0000259" key="4">
    <source>
        <dbReference type="PROSITE" id="PS50090"/>
    </source>
</evidence>
<comment type="subcellular location">
    <subcellularLocation>
        <location evidence="1">Nucleus</location>
    </subcellularLocation>
</comment>
<evidence type="ECO:0000313" key="8">
    <source>
        <dbReference type="Proteomes" id="UP001174677"/>
    </source>
</evidence>
<keyword evidence="8" id="KW-1185">Reference proteome</keyword>
<proteinExistence type="predicted"/>
<feature type="domain" description="Myb-like" evidence="4">
    <location>
        <begin position="66"/>
        <end position="109"/>
    </location>
</feature>
<comment type="caution">
    <text evidence="6">The sequence shown here is derived from an EMBL/GenBank/DDBJ whole genome shotgun (WGS) entry which is preliminary data.</text>
</comment>
<evidence type="ECO:0000313" key="6">
    <source>
        <dbReference type="EMBL" id="KAJ9128780.1"/>
    </source>
</evidence>
<dbReference type="PANTHER" id="PTHR47996:SF3">
    <property type="entry name" value="TRANSCRIPTION FACTOR DUO1"/>
    <property type="match status" value="1"/>
</dbReference>
<dbReference type="Pfam" id="PF00249">
    <property type="entry name" value="Myb_DNA-binding"/>
    <property type="match status" value="2"/>
</dbReference>
<reference evidence="6 8" key="1">
    <citation type="journal article" date="2023" name="Plant Biotechnol. J.">
        <title>Chromosome-level wild Hevea brasiliensis genome provides new tools for genomic-assisted breeding and valuable loci to elevate rubber yield.</title>
        <authorList>
            <person name="Cheng H."/>
            <person name="Song X."/>
            <person name="Hu Y."/>
            <person name="Wu T."/>
            <person name="Yang Q."/>
            <person name="An Z."/>
            <person name="Feng S."/>
            <person name="Deng Z."/>
            <person name="Wu W."/>
            <person name="Zeng X."/>
            <person name="Tu M."/>
            <person name="Wang X."/>
            <person name="Huang H."/>
        </authorList>
    </citation>
    <scope>NUCLEOTIDE SEQUENCE [LARGE SCALE GENOMIC DNA]</scope>
    <source>
        <strain evidence="6">MT/VB/25A 57/8</strain>
    </source>
</reference>
<dbReference type="SUPFAM" id="SSF46689">
    <property type="entry name" value="Homeodomain-like"/>
    <property type="match status" value="1"/>
</dbReference>
<dbReference type="InterPro" id="IPR009057">
    <property type="entry name" value="Homeodomain-like_sf"/>
</dbReference>
<evidence type="ECO:0000313" key="7">
    <source>
        <dbReference type="EMBL" id="KAJ9188513.1"/>
    </source>
</evidence>
<evidence type="ECO:0000256" key="2">
    <source>
        <dbReference type="ARBA" id="ARBA00023242"/>
    </source>
</evidence>
<dbReference type="Proteomes" id="UP001174677">
    <property type="component" value="Chromosome 2"/>
</dbReference>
<dbReference type="PANTHER" id="PTHR47996">
    <property type="entry name" value="TRANSCRIPTION FACTOR DUO1"/>
    <property type="match status" value="1"/>
</dbReference>
<keyword evidence="2" id="KW-0539">Nucleus</keyword>
<dbReference type="EMBL" id="JARPOI010000002">
    <property type="protein sequence ID" value="KAJ9188513.1"/>
    <property type="molecule type" value="Genomic_DNA"/>
</dbReference>
<dbReference type="PROSITE" id="PS50090">
    <property type="entry name" value="MYB_LIKE"/>
    <property type="match status" value="2"/>
</dbReference>
<protein>
    <submittedName>
        <fullName evidence="6">Uncharacterized protein</fullName>
    </submittedName>
</protein>
<dbReference type="SMART" id="SM00717">
    <property type="entry name" value="SANT"/>
    <property type="match status" value="2"/>
</dbReference>
<dbReference type="CDD" id="cd00167">
    <property type="entry name" value="SANT"/>
    <property type="match status" value="2"/>
</dbReference>
<feature type="region of interest" description="Disordered" evidence="3">
    <location>
        <begin position="116"/>
        <end position="139"/>
    </location>
</feature>
<dbReference type="PROSITE" id="PS51294">
    <property type="entry name" value="HTH_MYB"/>
    <property type="match status" value="2"/>
</dbReference>
<gene>
    <name evidence="7" type="ORF">P3X46_003865</name>
    <name evidence="6" type="ORF">P3X46_034486</name>
</gene>
<evidence type="ECO:0000256" key="1">
    <source>
        <dbReference type="ARBA" id="ARBA00004123"/>
    </source>
</evidence>
<dbReference type="EMBL" id="JARPOI010000394">
    <property type="protein sequence ID" value="KAJ9128780.1"/>
    <property type="molecule type" value="Genomic_DNA"/>
</dbReference>
<accession>A0ABQ9K7W9</accession>
<name>A0ABQ9K7W9_HEVBR</name>
<evidence type="ECO:0000259" key="5">
    <source>
        <dbReference type="PROSITE" id="PS51294"/>
    </source>
</evidence>